<dbReference type="CDD" id="cd01948">
    <property type="entry name" value="EAL"/>
    <property type="match status" value="1"/>
</dbReference>
<dbReference type="CDD" id="cd01949">
    <property type="entry name" value="GGDEF"/>
    <property type="match status" value="1"/>
</dbReference>
<dbReference type="Gene3D" id="3.30.70.270">
    <property type="match status" value="1"/>
</dbReference>
<accession>A0A6I4ZXP5</accession>
<dbReference type="Pfam" id="PF00990">
    <property type="entry name" value="GGDEF"/>
    <property type="match status" value="1"/>
</dbReference>
<dbReference type="SMART" id="SM00065">
    <property type="entry name" value="GAF"/>
    <property type="match status" value="2"/>
</dbReference>
<dbReference type="InterPro" id="IPR029016">
    <property type="entry name" value="GAF-like_dom_sf"/>
</dbReference>
<dbReference type="Gene3D" id="3.20.20.450">
    <property type="entry name" value="EAL domain"/>
    <property type="match status" value="1"/>
</dbReference>
<dbReference type="SUPFAM" id="SSF55785">
    <property type="entry name" value="PYP-like sensor domain (PAS domain)"/>
    <property type="match status" value="1"/>
</dbReference>
<dbReference type="Proteomes" id="UP000468638">
    <property type="component" value="Unassembled WGS sequence"/>
</dbReference>
<protein>
    <submittedName>
        <fullName evidence="6">EAL domain-containing protein</fullName>
    </submittedName>
</protein>
<comment type="caution">
    <text evidence="6">The sequence shown here is derived from an EMBL/GenBank/DDBJ whole genome shotgun (WGS) entry which is preliminary data.</text>
</comment>
<evidence type="ECO:0000259" key="3">
    <source>
        <dbReference type="PROSITE" id="PS50113"/>
    </source>
</evidence>
<organism evidence="6 7">
    <name type="scientific">Pontibacillus yanchengensis</name>
    <dbReference type="NCBI Taxonomy" id="462910"/>
    <lineage>
        <taxon>Bacteria</taxon>
        <taxon>Bacillati</taxon>
        <taxon>Bacillota</taxon>
        <taxon>Bacilli</taxon>
        <taxon>Bacillales</taxon>
        <taxon>Bacillaceae</taxon>
        <taxon>Pontibacillus</taxon>
    </lineage>
</organism>
<dbReference type="InterPro" id="IPR000014">
    <property type="entry name" value="PAS"/>
</dbReference>
<dbReference type="SUPFAM" id="SSF55073">
    <property type="entry name" value="Nucleotide cyclase"/>
    <property type="match status" value="1"/>
</dbReference>
<dbReference type="FunFam" id="3.30.70.270:FF:000001">
    <property type="entry name" value="Diguanylate cyclase domain protein"/>
    <property type="match status" value="1"/>
</dbReference>
<dbReference type="InterPro" id="IPR003018">
    <property type="entry name" value="GAF"/>
</dbReference>
<dbReference type="InterPro" id="IPR052155">
    <property type="entry name" value="Biofilm_reg_signaling"/>
</dbReference>
<dbReference type="InterPro" id="IPR000160">
    <property type="entry name" value="GGDEF_dom"/>
</dbReference>
<dbReference type="Pfam" id="PF13185">
    <property type="entry name" value="GAF_2"/>
    <property type="match status" value="1"/>
</dbReference>
<dbReference type="InterPro" id="IPR001633">
    <property type="entry name" value="EAL_dom"/>
</dbReference>
<dbReference type="SMART" id="SM00267">
    <property type="entry name" value="GGDEF"/>
    <property type="match status" value="1"/>
</dbReference>
<dbReference type="InterPro" id="IPR029787">
    <property type="entry name" value="Nucleotide_cyclase"/>
</dbReference>
<dbReference type="InterPro" id="IPR043128">
    <property type="entry name" value="Rev_trsase/Diguanyl_cyclase"/>
</dbReference>
<evidence type="ECO:0000259" key="5">
    <source>
        <dbReference type="PROSITE" id="PS50887"/>
    </source>
</evidence>
<dbReference type="CDD" id="cd00130">
    <property type="entry name" value="PAS"/>
    <property type="match status" value="1"/>
</dbReference>
<name>A0A6I4ZXP5_9BACI</name>
<dbReference type="Gene3D" id="3.30.450.20">
    <property type="entry name" value="PAS domain"/>
    <property type="match status" value="1"/>
</dbReference>
<feature type="domain" description="EAL" evidence="4">
    <location>
        <begin position="678"/>
        <end position="932"/>
    </location>
</feature>
<dbReference type="NCBIfam" id="TIGR00229">
    <property type="entry name" value="sensory_box"/>
    <property type="match status" value="1"/>
</dbReference>
<evidence type="ECO:0000259" key="2">
    <source>
        <dbReference type="PROSITE" id="PS50112"/>
    </source>
</evidence>
<dbReference type="InterPro" id="IPR000700">
    <property type="entry name" value="PAS-assoc_C"/>
</dbReference>
<dbReference type="PROSITE" id="PS50887">
    <property type="entry name" value="GGDEF"/>
    <property type="match status" value="1"/>
</dbReference>
<feature type="domain" description="GGDEF" evidence="5">
    <location>
        <begin position="536"/>
        <end position="669"/>
    </location>
</feature>
<evidence type="ECO:0000256" key="1">
    <source>
        <dbReference type="SAM" id="Coils"/>
    </source>
</evidence>
<evidence type="ECO:0000259" key="4">
    <source>
        <dbReference type="PROSITE" id="PS50883"/>
    </source>
</evidence>
<feature type="domain" description="PAS" evidence="2">
    <location>
        <begin position="378"/>
        <end position="419"/>
    </location>
</feature>
<dbReference type="RefSeq" id="WP_160848745.1">
    <property type="nucleotide sequence ID" value="NZ_WMEQ01000006.1"/>
</dbReference>
<evidence type="ECO:0000313" key="6">
    <source>
        <dbReference type="EMBL" id="MYL33904.1"/>
    </source>
</evidence>
<dbReference type="OrthoDB" id="9759607at2"/>
<dbReference type="PROSITE" id="PS50113">
    <property type="entry name" value="PAC"/>
    <property type="match status" value="1"/>
</dbReference>
<dbReference type="EMBL" id="WMEQ01000006">
    <property type="protein sequence ID" value="MYL33904.1"/>
    <property type="molecule type" value="Genomic_DNA"/>
</dbReference>
<dbReference type="InterPro" id="IPR035919">
    <property type="entry name" value="EAL_sf"/>
</dbReference>
<dbReference type="SUPFAM" id="SSF55781">
    <property type="entry name" value="GAF domain-like"/>
    <property type="match status" value="2"/>
</dbReference>
<feature type="coiled-coil region" evidence="1">
    <location>
        <begin position="347"/>
        <end position="381"/>
    </location>
</feature>
<dbReference type="Pfam" id="PF01590">
    <property type="entry name" value="GAF"/>
    <property type="match status" value="1"/>
</dbReference>
<dbReference type="Gene3D" id="3.30.450.40">
    <property type="match status" value="2"/>
</dbReference>
<evidence type="ECO:0000313" key="7">
    <source>
        <dbReference type="Proteomes" id="UP000468638"/>
    </source>
</evidence>
<keyword evidence="1" id="KW-0175">Coiled coil</keyword>
<sequence length="934" mass="106243">MSNEHSRYSRLANLTKMINTKLELREVLQHVVTAISEEIVSCDSVGIYLPEGDGTYRGYVGKPEVLNGMTLDMHVVDPKEDPLAKEVIKTQKSVYIADTARDHRPDQNAVNAFEIKSLLVTPISYAEELYGLVFLFDYGIPMDLTDTEIQTVEAYVNMAAVAIRNAETLTRKEKLLSDKQLLLDVTRELSLSSTIQEVLDKCFHYVGQILENPNIGAHLLDPIADKKIKPAKLSHHSDWTEKDWKETHEKVQVDFSNDQVFQEVIQSKKSVYISDVSQDHRPSHKACREFGIKGVLMMPLRSMGSVLGTIAVVNLNEAGHVYQDSDLQLAQSIVDTTASVLANLLYMEKQEEIIEERTSELQSKNEELSEVVHELQRLSRENEMILNSAGEGIFGLDNEGTITFCNPAASNLLGYERKEELIGQHYAHIFYRFPDQASFEDNHIETIASMEHFESDEKFFRQDGSEFPVEYIVAPIRGDREEGGFVVTFKDITFRKQMEEKVKYHAYYDSVTNLPNRVLLKDRLEQAINYAQLHKEQLAVLFLDLDRFKNINDTFGHSYGDLLLEQVAQRVSDSVRKVDTVSRQGGDEFTIILPNVQYHEEIESISERILHSFAKPFDLNGMEVFASTSIGISVYPHDSEDPEVLIKNADTAMYKSKELSGNKYQFYTKEMDFNTIENVKIENALYKALSNDEFCIFYQPQMEAHTHRLVGVEALIRWEHPTMGMISPGEFIPIAEETGLIIPIGEWVLQHACYQIKEWESQGYADLSVAVNLSARQFKQRNLVSAVKDALKDSGVDPSHLELELTENIIIQNTDETIKTMEELKELGIQISIDDFGTGYSSLGYLKNFPISTLKIDKSFVADVLENTNNEAITHTIITLAHNLDLKVIAEGVETKEQLDFLTSKECDFLQGYYFSKPIPADEFEQKYLNNVDE</sequence>
<dbReference type="AlphaFoldDB" id="A0A6I4ZXP5"/>
<dbReference type="PANTHER" id="PTHR44757:SF2">
    <property type="entry name" value="BIOFILM ARCHITECTURE MAINTENANCE PROTEIN MBAA"/>
    <property type="match status" value="1"/>
</dbReference>
<dbReference type="FunFam" id="3.20.20.450:FF:000001">
    <property type="entry name" value="Cyclic di-GMP phosphodiesterase yahA"/>
    <property type="match status" value="1"/>
</dbReference>
<feature type="domain" description="PAC" evidence="3">
    <location>
        <begin position="453"/>
        <end position="504"/>
    </location>
</feature>
<gene>
    <name evidence="6" type="ORF">GLW05_09860</name>
</gene>
<dbReference type="PROSITE" id="PS50112">
    <property type="entry name" value="PAS"/>
    <property type="match status" value="1"/>
</dbReference>
<reference evidence="6 7" key="1">
    <citation type="submission" date="2019-11" db="EMBL/GenBank/DDBJ databases">
        <title>Genome sequences of 17 halophilic strains isolated from different environments.</title>
        <authorList>
            <person name="Furrow R.E."/>
        </authorList>
    </citation>
    <scope>NUCLEOTIDE SEQUENCE [LARGE SCALE GENOMIC DNA]</scope>
    <source>
        <strain evidence="6 7">22514_16_FS</strain>
    </source>
</reference>
<dbReference type="SUPFAM" id="SSF141868">
    <property type="entry name" value="EAL domain-like"/>
    <property type="match status" value="1"/>
</dbReference>
<dbReference type="NCBIfam" id="TIGR00254">
    <property type="entry name" value="GGDEF"/>
    <property type="match status" value="1"/>
</dbReference>
<dbReference type="Pfam" id="PF00563">
    <property type="entry name" value="EAL"/>
    <property type="match status" value="1"/>
</dbReference>
<dbReference type="PROSITE" id="PS50883">
    <property type="entry name" value="EAL"/>
    <property type="match status" value="1"/>
</dbReference>
<dbReference type="SMART" id="SM00052">
    <property type="entry name" value="EAL"/>
    <property type="match status" value="1"/>
</dbReference>
<dbReference type="InterPro" id="IPR035965">
    <property type="entry name" value="PAS-like_dom_sf"/>
</dbReference>
<dbReference type="SMART" id="SM00091">
    <property type="entry name" value="PAS"/>
    <property type="match status" value="1"/>
</dbReference>
<proteinExistence type="predicted"/>
<dbReference type="PANTHER" id="PTHR44757">
    <property type="entry name" value="DIGUANYLATE CYCLASE DGCP"/>
    <property type="match status" value="1"/>
</dbReference>
<dbReference type="Pfam" id="PF13426">
    <property type="entry name" value="PAS_9"/>
    <property type="match status" value="1"/>
</dbReference>